<evidence type="ECO:0000313" key="1">
    <source>
        <dbReference type="EMBL" id="CCA21078.1"/>
    </source>
</evidence>
<reference evidence="1" key="1">
    <citation type="journal article" date="2011" name="PLoS Biol.">
        <title>Gene gain and loss during evolution of obligate parasitism in the white rust pathogen of Arabidopsis thaliana.</title>
        <authorList>
            <person name="Kemen E."/>
            <person name="Gardiner A."/>
            <person name="Schultz-Larsen T."/>
            <person name="Kemen A.C."/>
            <person name="Balmuth A.L."/>
            <person name="Robert-Seilaniantz A."/>
            <person name="Bailey K."/>
            <person name="Holub E."/>
            <person name="Studholme D.J."/>
            <person name="Maclean D."/>
            <person name="Jones J.D."/>
        </authorList>
    </citation>
    <scope>NUCLEOTIDE SEQUENCE</scope>
</reference>
<name>F0WIJ6_9STRA</name>
<dbReference type="EMBL" id="FR824156">
    <property type="protein sequence ID" value="CCA21078.1"/>
    <property type="molecule type" value="Genomic_DNA"/>
</dbReference>
<dbReference type="AlphaFoldDB" id="F0WIJ6"/>
<accession>F0WIJ6</accession>
<protein>
    <submittedName>
        <fullName evidence="1">AlNc14C111G6396 protein</fullName>
    </submittedName>
</protein>
<sequence length="69" mass="7952">MNDLASSKLIELMRFCVPNQKVIVCERIESIFSSSLPTAIRIPLKKIPQDVSAYASHRRIDYRHLIHVC</sequence>
<organism evidence="1">
    <name type="scientific">Albugo laibachii Nc14</name>
    <dbReference type="NCBI Taxonomy" id="890382"/>
    <lineage>
        <taxon>Eukaryota</taxon>
        <taxon>Sar</taxon>
        <taxon>Stramenopiles</taxon>
        <taxon>Oomycota</taxon>
        <taxon>Peronosporomycetes</taxon>
        <taxon>Albuginales</taxon>
        <taxon>Albuginaceae</taxon>
        <taxon>Albugo</taxon>
    </lineage>
</organism>
<proteinExistence type="predicted"/>
<dbReference type="HOGENOM" id="CLU_2781166_0_0_1"/>
<reference evidence="1" key="2">
    <citation type="submission" date="2011-02" db="EMBL/GenBank/DDBJ databases">
        <authorList>
            <person name="MacLean D."/>
        </authorList>
    </citation>
    <scope>NUCLEOTIDE SEQUENCE</scope>
</reference>
<gene>
    <name evidence="1" type="primary">AlNc14C111G6396</name>
    <name evidence="1" type="ORF">ALNC14_072210</name>
</gene>